<dbReference type="EnsemblPlants" id="AUR62009364-RA">
    <property type="protein sequence ID" value="AUR62009364-RA:cds"/>
    <property type="gene ID" value="AUR62009364"/>
</dbReference>
<keyword evidence="7" id="KW-0067">ATP-binding</keyword>
<dbReference type="GO" id="GO:0044210">
    <property type="term" value="P:'de novo' CTP biosynthetic process"/>
    <property type="evidence" value="ECO:0007669"/>
    <property type="project" value="UniProtKB-UniPathway"/>
</dbReference>
<dbReference type="SMART" id="SM00256">
    <property type="entry name" value="FBOX"/>
    <property type="match status" value="1"/>
</dbReference>
<dbReference type="NCBIfam" id="TIGR02075">
    <property type="entry name" value="pyrH_bact"/>
    <property type="match status" value="1"/>
</dbReference>
<keyword evidence="5" id="KW-0547">Nucleotide-binding</keyword>
<dbReference type="CDD" id="cd04254">
    <property type="entry name" value="AAK_UMPK-PyrH-Ec"/>
    <property type="match status" value="1"/>
</dbReference>
<dbReference type="InterPro" id="IPR053781">
    <property type="entry name" value="F-box_AtFBL13-like"/>
</dbReference>
<evidence type="ECO:0000256" key="9">
    <source>
        <dbReference type="ARBA" id="ARBA00032092"/>
    </source>
</evidence>
<dbReference type="HAMAP" id="MF_01220_B">
    <property type="entry name" value="PyrH_B"/>
    <property type="match status" value="1"/>
</dbReference>
<reference evidence="11" key="2">
    <citation type="submission" date="2021-03" db="UniProtKB">
        <authorList>
            <consortium name="EnsemblPlants"/>
        </authorList>
    </citation>
    <scope>IDENTIFICATION</scope>
</reference>
<dbReference type="SUPFAM" id="SSF53633">
    <property type="entry name" value="Carbamate kinase-like"/>
    <property type="match status" value="1"/>
</dbReference>
<dbReference type="GO" id="GO:0033862">
    <property type="term" value="F:UMP kinase activity"/>
    <property type="evidence" value="ECO:0007669"/>
    <property type="project" value="UniProtKB-EC"/>
</dbReference>
<evidence type="ECO:0000256" key="2">
    <source>
        <dbReference type="ARBA" id="ARBA00007614"/>
    </source>
</evidence>
<dbReference type="InterPro" id="IPR036393">
    <property type="entry name" value="AceGlu_kinase-like_sf"/>
</dbReference>
<dbReference type="Proteomes" id="UP000596660">
    <property type="component" value="Unplaced"/>
</dbReference>
<dbReference type="Gene3D" id="1.20.1280.50">
    <property type="match status" value="1"/>
</dbReference>
<sequence length="659" mass="73754">MAKTPMYYYKRRRLQSKNKNLTENSNNGEEDRLTSLPDTLLIEILSHLPLKSAAATSVLSHRWRHLWNELPHLFFDGDNPPWKLSRRPSTINSHNRDQTFIKFKDIVHHILCQMELPAIKNGIVSLPNLKKHQLGAISWDDYKKIWAFINSCPLLEVVSLEVLFCNSGVVNISSPKLKSLIINRIVSEGVEFVIDTPMLEYLVLDGFLGYYSFVKYPTKLIKAELCVWNFMHRRRDIFGQSRNIFVQRISGVESISLKYALRFFEALDYLDVDVDVGSIFCNVTHLILTTPSVNDIDNNFQVPNTIPLCLFRKLKRLLMSKMTGNSGELKWLKYLLINTMLSLSSPSQCLPSNLFYKPWKSLVVNSRNSHLKIVVNCASSDVGSSSSSDYSNLRQVHMPSFGLSSNENACKQSYKWQRVLLKVSGEALAGDNAQNIDPKVTMAIAREVASVTRLGIEVAIVVGGGNIFRGSTWAGCSGLDRSSADYIGMLATVMNAIFLQATMESIGIPTRVQTAFRMSEVAEPYIRRRAVRHLEKGRVVIFAAGTGNPFFTTDTAAALRCAEINAEVVLKATNVDGVYDKDPRQNSDARLLDTLSYQDVISKELSVMDLTAITLCQENNIPVVVFNLNKEGNISKAIQGEIVGTIIGGQRQAATAEIQ</sequence>
<dbReference type="EC" id="2.7.4.22" evidence="3"/>
<dbReference type="InterPro" id="IPR036047">
    <property type="entry name" value="F-box-like_dom_sf"/>
</dbReference>
<dbReference type="PANTHER" id="PTHR42833:SF4">
    <property type="entry name" value="URIDYLATE KINASE PUMPKIN, CHLOROPLASTIC"/>
    <property type="match status" value="1"/>
</dbReference>
<keyword evidence="4" id="KW-0808">Transferase</keyword>
<evidence type="ECO:0000256" key="4">
    <source>
        <dbReference type="ARBA" id="ARBA00022679"/>
    </source>
</evidence>
<keyword evidence="8" id="KW-0665">Pyrimidine biosynthesis</keyword>
<keyword evidence="12" id="KW-1185">Reference proteome</keyword>
<evidence type="ECO:0000256" key="5">
    <source>
        <dbReference type="ARBA" id="ARBA00022741"/>
    </source>
</evidence>
<keyword evidence="6" id="KW-0418">Kinase</keyword>
<proteinExistence type="inferred from homology"/>
<dbReference type="UniPathway" id="UPA00159">
    <property type="reaction ID" value="UER00275"/>
</dbReference>
<comment type="similarity">
    <text evidence="2">Belongs to the UMP kinase family.</text>
</comment>
<accession>A0A803LBX5</accession>
<evidence type="ECO:0000313" key="12">
    <source>
        <dbReference type="Proteomes" id="UP000596660"/>
    </source>
</evidence>
<evidence type="ECO:0000256" key="7">
    <source>
        <dbReference type="ARBA" id="ARBA00022840"/>
    </source>
</evidence>
<evidence type="ECO:0000256" key="6">
    <source>
        <dbReference type="ARBA" id="ARBA00022777"/>
    </source>
</evidence>
<dbReference type="InterPro" id="IPR001810">
    <property type="entry name" value="F-box_dom"/>
</dbReference>
<dbReference type="Gene3D" id="3.40.1160.10">
    <property type="entry name" value="Acetylglutamate kinase-like"/>
    <property type="match status" value="1"/>
</dbReference>
<evidence type="ECO:0000256" key="3">
    <source>
        <dbReference type="ARBA" id="ARBA00012899"/>
    </source>
</evidence>
<dbReference type="GO" id="GO:0006225">
    <property type="term" value="P:UDP biosynthetic process"/>
    <property type="evidence" value="ECO:0007669"/>
    <property type="project" value="TreeGrafter"/>
</dbReference>
<organism evidence="11 12">
    <name type="scientific">Chenopodium quinoa</name>
    <name type="common">Quinoa</name>
    <dbReference type="NCBI Taxonomy" id="63459"/>
    <lineage>
        <taxon>Eukaryota</taxon>
        <taxon>Viridiplantae</taxon>
        <taxon>Streptophyta</taxon>
        <taxon>Embryophyta</taxon>
        <taxon>Tracheophyta</taxon>
        <taxon>Spermatophyta</taxon>
        <taxon>Magnoliopsida</taxon>
        <taxon>eudicotyledons</taxon>
        <taxon>Gunneridae</taxon>
        <taxon>Pentapetalae</taxon>
        <taxon>Caryophyllales</taxon>
        <taxon>Chenopodiaceae</taxon>
        <taxon>Chenopodioideae</taxon>
        <taxon>Atripliceae</taxon>
        <taxon>Chenopodium</taxon>
    </lineage>
</organism>
<dbReference type="InterPro" id="IPR001048">
    <property type="entry name" value="Asp/Glu/Uridylate_kinase"/>
</dbReference>
<dbReference type="Pfam" id="PF00696">
    <property type="entry name" value="AA_kinase"/>
    <property type="match status" value="1"/>
</dbReference>
<evidence type="ECO:0000256" key="1">
    <source>
        <dbReference type="ARBA" id="ARBA00004791"/>
    </source>
</evidence>
<dbReference type="Pfam" id="PF00646">
    <property type="entry name" value="F-box"/>
    <property type="match status" value="1"/>
</dbReference>
<dbReference type="SUPFAM" id="SSF81383">
    <property type="entry name" value="F-box domain"/>
    <property type="match status" value="1"/>
</dbReference>
<dbReference type="GO" id="GO:0005524">
    <property type="term" value="F:ATP binding"/>
    <property type="evidence" value="ECO:0007669"/>
    <property type="project" value="UniProtKB-KW"/>
</dbReference>
<dbReference type="CDD" id="cd22160">
    <property type="entry name" value="F-box_AtFBL13-like"/>
    <property type="match status" value="1"/>
</dbReference>
<dbReference type="PANTHER" id="PTHR42833">
    <property type="entry name" value="URIDYLATE KINASE"/>
    <property type="match status" value="1"/>
</dbReference>
<evidence type="ECO:0000313" key="11">
    <source>
        <dbReference type="EnsemblPlants" id="AUR62009364-RA:cds"/>
    </source>
</evidence>
<reference evidence="11" key="1">
    <citation type="journal article" date="2017" name="Nature">
        <title>The genome of Chenopodium quinoa.</title>
        <authorList>
            <person name="Jarvis D.E."/>
            <person name="Ho Y.S."/>
            <person name="Lightfoot D.J."/>
            <person name="Schmoeckel S.M."/>
            <person name="Li B."/>
            <person name="Borm T.J.A."/>
            <person name="Ohyanagi H."/>
            <person name="Mineta K."/>
            <person name="Michell C.T."/>
            <person name="Saber N."/>
            <person name="Kharbatia N.M."/>
            <person name="Rupper R.R."/>
            <person name="Sharp A.R."/>
            <person name="Dally N."/>
            <person name="Boughton B.A."/>
            <person name="Woo Y.H."/>
            <person name="Gao G."/>
            <person name="Schijlen E.G.W.M."/>
            <person name="Guo X."/>
            <person name="Momin A.A."/>
            <person name="Negrao S."/>
            <person name="Al-Babili S."/>
            <person name="Gehring C."/>
            <person name="Roessner U."/>
            <person name="Jung C."/>
            <person name="Murphy K."/>
            <person name="Arold S.T."/>
            <person name="Gojobori T."/>
            <person name="van der Linden C.G."/>
            <person name="van Loo E.N."/>
            <person name="Jellen E.N."/>
            <person name="Maughan P.J."/>
            <person name="Tester M."/>
        </authorList>
    </citation>
    <scope>NUCLEOTIDE SEQUENCE [LARGE SCALE GENOMIC DNA]</scope>
    <source>
        <strain evidence="11">cv. PI 614886</strain>
    </source>
</reference>
<feature type="domain" description="F-box" evidence="10">
    <location>
        <begin position="30"/>
        <end position="78"/>
    </location>
</feature>
<name>A0A803LBX5_CHEQI</name>
<protein>
    <recommendedName>
        <fullName evidence="3">UMP kinase</fullName>
        <ecNumber evidence="3">2.7.4.22</ecNumber>
    </recommendedName>
    <alternativeName>
        <fullName evidence="9">Uridine monophosphate kinase</fullName>
    </alternativeName>
</protein>
<dbReference type="GO" id="GO:0005737">
    <property type="term" value="C:cytoplasm"/>
    <property type="evidence" value="ECO:0007669"/>
    <property type="project" value="InterPro"/>
</dbReference>
<dbReference type="InterPro" id="IPR015963">
    <property type="entry name" value="Uridylate_kinase_bac"/>
</dbReference>
<dbReference type="FunFam" id="3.40.1160.10:FF:000001">
    <property type="entry name" value="Uridylate kinase"/>
    <property type="match status" value="1"/>
</dbReference>
<comment type="pathway">
    <text evidence="1">Pyrimidine metabolism; CTP biosynthesis via de novo pathway; UDP from UMP (UMPK route): step 1/1.</text>
</comment>
<dbReference type="AlphaFoldDB" id="A0A803LBX5"/>
<evidence type="ECO:0000256" key="8">
    <source>
        <dbReference type="ARBA" id="ARBA00022975"/>
    </source>
</evidence>
<evidence type="ECO:0000259" key="10">
    <source>
        <dbReference type="PROSITE" id="PS50181"/>
    </source>
</evidence>
<dbReference type="Gramene" id="AUR62009364-RA">
    <property type="protein sequence ID" value="AUR62009364-RA:cds"/>
    <property type="gene ID" value="AUR62009364"/>
</dbReference>
<dbReference type="PROSITE" id="PS50181">
    <property type="entry name" value="FBOX"/>
    <property type="match status" value="1"/>
</dbReference>